<dbReference type="OrthoDB" id="9805366at2"/>
<dbReference type="Pfam" id="PF06722">
    <property type="entry name" value="EryCIII-like_C"/>
    <property type="match status" value="1"/>
</dbReference>
<gene>
    <name evidence="3" type="ORF">SAMN05444004_10988</name>
</gene>
<dbReference type="Proteomes" id="UP000198914">
    <property type="component" value="Unassembled WGS sequence"/>
</dbReference>
<name>A0A1H3RR51_9RHOB</name>
<dbReference type="InterPro" id="IPR002213">
    <property type="entry name" value="UDP_glucos_trans"/>
</dbReference>
<dbReference type="AlphaFoldDB" id="A0A1H3RR51"/>
<keyword evidence="3" id="KW-0808">Transferase</keyword>
<dbReference type="CDD" id="cd03784">
    <property type="entry name" value="GT1_Gtf-like"/>
    <property type="match status" value="1"/>
</dbReference>
<evidence type="ECO:0000313" key="4">
    <source>
        <dbReference type="Proteomes" id="UP000198914"/>
    </source>
</evidence>
<keyword evidence="4" id="KW-1185">Reference proteome</keyword>
<dbReference type="GO" id="GO:0008194">
    <property type="term" value="F:UDP-glycosyltransferase activity"/>
    <property type="evidence" value="ECO:0007669"/>
    <property type="project" value="InterPro"/>
</dbReference>
<dbReference type="GO" id="GO:0017000">
    <property type="term" value="P:antibiotic biosynthetic process"/>
    <property type="evidence" value="ECO:0007669"/>
    <property type="project" value="UniProtKB-ARBA"/>
</dbReference>
<dbReference type="STRING" id="1244108.SAMN05444004_10988"/>
<protein>
    <submittedName>
        <fullName evidence="3">UDP:flavonoid glycosyltransferase YjiC, YdhE family</fullName>
    </submittedName>
</protein>
<evidence type="ECO:0000259" key="2">
    <source>
        <dbReference type="Pfam" id="PF06722"/>
    </source>
</evidence>
<evidence type="ECO:0000256" key="1">
    <source>
        <dbReference type="SAM" id="MobiDB-lite"/>
    </source>
</evidence>
<sequence length="453" mass="47702">MTDKRRTPLPRRSGVSRFPGPDERNQRARRGAIVLTTVGSLGDLYPILSIAASLEEMGVETRLLLSPDDCEVARSWGLLATPVGPSRAQVCAAMGQTEDEMAAAFFRNPLPFLRRVAIPSMTDVMPEIELACVGAACVAGTFLAFGGAFAAEKARLPYVPLQLQPLLTYSALQPARGPGFDLMARTPDNWIKRGWNRAILSGLRCVIGLGLRAPVNRLRTDLGLPPFAGTPLVDVGGAAVPLRLGLWSGTFATVPSDAPPGLRAVGFPRSPLGDLPREVQDWLDAGSPPLVITLGSVAQGLAGSDFYGRAIALARAMGLRAVVLHGKTPPPASAPDILALRGLSHAPLFPQAAAILHHGGIGTTGEALRAGRPQFVVPIGGDQPDNAARLSDLGLAVSLSPKRFKPARAVPLMRNLLDRFDYAAASELAEHIGAEDGARAAALQLAQVASLRD</sequence>
<dbReference type="InterPro" id="IPR010610">
    <property type="entry name" value="EryCIII-like_C"/>
</dbReference>
<reference evidence="4" key="1">
    <citation type="submission" date="2016-10" db="EMBL/GenBank/DDBJ databases">
        <authorList>
            <person name="Varghese N."/>
            <person name="Submissions S."/>
        </authorList>
    </citation>
    <scope>NUCLEOTIDE SEQUENCE [LARGE SCALE GENOMIC DNA]</scope>
    <source>
        <strain evidence="4">DSM 100420</strain>
    </source>
</reference>
<dbReference type="EMBL" id="FNPX01000009">
    <property type="protein sequence ID" value="SDZ28166.1"/>
    <property type="molecule type" value="Genomic_DNA"/>
</dbReference>
<feature type="domain" description="Erythromycin biosynthesis protein CIII-like C-terminal" evidence="2">
    <location>
        <begin position="347"/>
        <end position="433"/>
    </location>
</feature>
<dbReference type="InterPro" id="IPR050426">
    <property type="entry name" value="Glycosyltransferase_28"/>
</dbReference>
<feature type="region of interest" description="Disordered" evidence="1">
    <location>
        <begin position="1"/>
        <end position="27"/>
    </location>
</feature>
<dbReference type="GO" id="GO:0016758">
    <property type="term" value="F:hexosyltransferase activity"/>
    <property type="evidence" value="ECO:0007669"/>
    <property type="project" value="UniProtKB-ARBA"/>
</dbReference>
<dbReference type="PANTHER" id="PTHR48050:SF13">
    <property type="entry name" value="STEROL 3-BETA-GLUCOSYLTRANSFERASE UGT80A2"/>
    <property type="match status" value="1"/>
</dbReference>
<evidence type="ECO:0000313" key="3">
    <source>
        <dbReference type="EMBL" id="SDZ28166.1"/>
    </source>
</evidence>
<accession>A0A1H3RR51</accession>
<organism evidence="3 4">
    <name type="scientific">Jannaschia faecimaris</name>
    <dbReference type="NCBI Taxonomy" id="1244108"/>
    <lineage>
        <taxon>Bacteria</taxon>
        <taxon>Pseudomonadati</taxon>
        <taxon>Pseudomonadota</taxon>
        <taxon>Alphaproteobacteria</taxon>
        <taxon>Rhodobacterales</taxon>
        <taxon>Roseobacteraceae</taxon>
        <taxon>Jannaschia</taxon>
    </lineage>
</organism>
<dbReference type="Gene3D" id="3.40.50.2000">
    <property type="entry name" value="Glycogen Phosphorylase B"/>
    <property type="match status" value="2"/>
</dbReference>
<dbReference type="PANTHER" id="PTHR48050">
    <property type="entry name" value="STEROL 3-BETA-GLUCOSYLTRANSFERASE"/>
    <property type="match status" value="1"/>
</dbReference>
<dbReference type="SUPFAM" id="SSF53756">
    <property type="entry name" value="UDP-Glycosyltransferase/glycogen phosphorylase"/>
    <property type="match status" value="1"/>
</dbReference>
<proteinExistence type="predicted"/>